<proteinExistence type="predicted"/>
<reference evidence="1" key="1">
    <citation type="journal article" date="2022" name="Front. Microbiol.">
        <title>New perspectives on an old grouping: The genomic and phenotypic variability of Oxalobacter formigenes and the implications for calcium oxalate stone prevention.</title>
        <authorList>
            <person name="Chmiel J.A."/>
            <person name="Carr C."/>
            <person name="Stuivenberg G.A."/>
            <person name="Venema R."/>
            <person name="Chanyi R.M."/>
            <person name="Al K.F."/>
            <person name="Giguere D."/>
            <person name="Say H."/>
            <person name="Akouris P.P."/>
            <person name="Dominguez Romero S.A."/>
            <person name="Kwong A."/>
            <person name="Tai V."/>
            <person name="Koval S.F."/>
            <person name="Razvi H."/>
            <person name="Bjazevic J."/>
            <person name="Burton J.P."/>
        </authorList>
    </citation>
    <scope>NUCLEOTIDE SEQUENCE</scope>
    <source>
        <strain evidence="1">WoOx3</strain>
    </source>
</reference>
<dbReference type="AlphaFoldDB" id="A0A9E9LY83"/>
<organism evidence="1 2">
    <name type="scientific">Oxalobacter vibrioformis</name>
    <dbReference type="NCBI Taxonomy" id="933080"/>
    <lineage>
        <taxon>Bacteria</taxon>
        <taxon>Pseudomonadati</taxon>
        <taxon>Pseudomonadota</taxon>
        <taxon>Betaproteobacteria</taxon>
        <taxon>Burkholderiales</taxon>
        <taxon>Oxalobacteraceae</taxon>
        <taxon>Oxalobacter</taxon>
    </lineage>
</organism>
<gene>
    <name evidence="1" type="ORF">NB640_11105</name>
</gene>
<evidence type="ECO:0000313" key="2">
    <source>
        <dbReference type="Proteomes" id="UP001156215"/>
    </source>
</evidence>
<protein>
    <submittedName>
        <fullName evidence="1">Uncharacterized protein</fullName>
    </submittedName>
</protein>
<dbReference type="EMBL" id="CP098242">
    <property type="protein sequence ID" value="WAW09760.1"/>
    <property type="molecule type" value="Genomic_DNA"/>
</dbReference>
<evidence type="ECO:0000313" key="1">
    <source>
        <dbReference type="EMBL" id="WAW09760.1"/>
    </source>
</evidence>
<sequence>MHMDHAELNSPANAELISRQLKVDIPQNERDRQSHSKRAELNLILNHIEKKYGVLVSEIREKGEVSYLISPPARSKRVEARNFVVGRYSNEHMMRNFARYLNKGRLSRKNIDETIYEMKSLQDFC</sequence>
<dbReference type="Proteomes" id="UP001156215">
    <property type="component" value="Chromosome"/>
</dbReference>
<accession>A0A9E9LY83</accession>
<dbReference type="RefSeq" id="WP_269308764.1">
    <property type="nucleotide sequence ID" value="NZ_CP098242.1"/>
</dbReference>
<keyword evidence="2" id="KW-1185">Reference proteome</keyword>
<name>A0A9E9LY83_9BURK</name>
<dbReference type="KEGG" id="ovb:NB640_11105"/>